<dbReference type="EMBL" id="CP086714">
    <property type="protein sequence ID" value="WOO77172.1"/>
    <property type="molecule type" value="Genomic_DNA"/>
</dbReference>
<protein>
    <submittedName>
        <fullName evidence="1">Uncharacterized protein</fullName>
    </submittedName>
</protein>
<evidence type="ECO:0000313" key="2">
    <source>
        <dbReference type="Proteomes" id="UP000827549"/>
    </source>
</evidence>
<accession>A0AAF1BFB6</accession>
<proteinExistence type="predicted"/>
<dbReference type="GeneID" id="87804016"/>
<name>A0AAF1BFB6_9TREE</name>
<evidence type="ECO:0000313" key="1">
    <source>
        <dbReference type="EMBL" id="WOO77172.1"/>
    </source>
</evidence>
<reference evidence="1" key="1">
    <citation type="submission" date="2023-10" db="EMBL/GenBank/DDBJ databases">
        <authorList>
            <person name="Noh H."/>
        </authorList>
    </citation>
    <scope>NUCLEOTIDE SEQUENCE</scope>
    <source>
        <strain evidence="1">DUCC4014</strain>
    </source>
</reference>
<gene>
    <name evidence="1" type="ORF">LOC62_01G000758</name>
</gene>
<dbReference type="AlphaFoldDB" id="A0AAF1BFB6"/>
<dbReference type="Proteomes" id="UP000827549">
    <property type="component" value="Chromosome 1"/>
</dbReference>
<organism evidence="1 2">
    <name type="scientific">Vanrija pseudolonga</name>
    <dbReference type="NCBI Taxonomy" id="143232"/>
    <lineage>
        <taxon>Eukaryota</taxon>
        <taxon>Fungi</taxon>
        <taxon>Dikarya</taxon>
        <taxon>Basidiomycota</taxon>
        <taxon>Agaricomycotina</taxon>
        <taxon>Tremellomycetes</taxon>
        <taxon>Trichosporonales</taxon>
        <taxon>Trichosporonaceae</taxon>
        <taxon>Vanrija</taxon>
    </lineage>
</organism>
<keyword evidence="2" id="KW-1185">Reference proteome</keyword>
<dbReference type="RefSeq" id="XP_062623204.1">
    <property type="nucleotide sequence ID" value="XM_062767220.1"/>
</dbReference>
<sequence length="231" mass="26234">MGMRKARESLTPQEAREVAILDDIAIELVRKLKAPEGKQTRILKDLPFPVIDIDTGDAKDNSETFRATLEKLFYNRLAQSDWFVHEEIQSWLLDTWTATMFSKFLDIKLDPVLGVPAAFTTTKLPNKAKLEGLEGLSLKLPSDDYVDDYGIDYSFITWEKTPVLSIGPFRLVRISCNSSSNINWATARAGSSYYVHLMPDGADVQVLRPGRIVKEGEQLRVWFGPSYDDEW</sequence>